<evidence type="ECO:0000256" key="1">
    <source>
        <dbReference type="SAM" id="MobiDB-lite"/>
    </source>
</evidence>
<reference evidence="2" key="2">
    <citation type="submission" date="2021-04" db="EMBL/GenBank/DDBJ databases">
        <authorList>
            <person name="Podell S."/>
        </authorList>
    </citation>
    <scope>NUCLEOTIDE SEQUENCE</scope>
    <source>
        <strain evidence="2">Hildebrandi</strain>
    </source>
</reference>
<evidence type="ECO:0008006" key="4">
    <source>
        <dbReference type="Google" id="ProtNLM"/>
    </source>
</evidence>
<gene>
    <name evidence="2" type="ORF">IV203_014968</name>
</gene>
<dbReference type="EMBL" id="JAGRRH010000014">
    <property type="protein sequence ID" value="KAG7358380.1"/>
    <property type="molecule type" value="Genomic_DNA"/>
</dbReference>
<evidence type="ECO:0000313" key="3">
    <source>
        <dbReference type="Proteomes" id="UP000693970"/>
    </source>
</evidence>
<dbReference type="OrthoDB" id="53414at2759"/>
<feature type="compositionally biased region" description="Basic and acidic residues" evidence="1">
    <location>
        <begin position="1"/>
        <end position="21"/>
    </location>
</feature>
<proteinExistence type="predicted"/>
<feature type="region of interest" description="Disordered" evidence="1">
    <location>
        <begin position="1"/>
        <end position="40"/>
    </location>
</feature>
<protein>
    <recommendedName>
        <fullName evidence="4">Small EDRK-rich factor-like N-terminal domain-containing protein</fullName>
    </recommendedName>
</protein>
<name>A0A9K3LAY0_9STRA</name>
<accession>A0A9K3LAY0</accession>
<reference evidence="2" key="1">
    <citation type="journal article" date="2021" name="Sci. Rep.">
        <title>Diploid genomic architecture of Nitzschia inconspicua, an elite biomass production diatom.</title>
        <authorList>
            <person name="Oliver A."/>
            <person name="Podell S."/>
            <person name="Pinowska A."/>
            <person name="Traller J.C."/>
            <person name="Smith S.R."/>
            <person name="McClure R."/>
            <person name="Beliaev A."/>
            <person name="Bohutskyi P."/>
            <person name="Hill E.A."/>
            <person name="Rabines A."/>
            <person name="Zheng H."/>
            <person name="Allen L.Z."/>
            <person name="Kuo A."/>
            <person name="Grigoriev I.V."/>
            <person name="Allen A.E."/>
            <person name="Hazlebeck D."/>
            <person name="Allen E.E."/>
        </authorList>
    </citation>
    <scope>NUCLEOTIDE SEQUENCE</scope>
    <source>
        <strain evidence="2">Hildebrandi</strain>
    </source>
</reference>
<evidence type="ECO:0000313" key="2">
    <source>
        <dbReference type="EMBL" id="KAG7358380.1"/>
    </source>
</evidence>
<sequence length="94" mass="10226">MSRGDQRERDRQKRQAKEAAKNKGSNREGTPLQRNQDDAAKLQAKIAAKAAKLAEAQSQDTTKGPVVRKKVAKKTDTLDDLLSSGLPGGNKARK</sequence>
<comment type="caution">
    <text evidence="2">The sequence shown here is derived from an EMBL/GenBank/DDBJ whole genome shotgun (WGS) entry which is preliminary data.</text>
</comment>
<dbReference type="AlphaFoldDB" id="A0A9K3LAY0"/>
<dbReference type="Proteomes" id="UP000693970">
    <property type="component" value="Unassembled WGS sequence"/>
</dbReference>
<organism evidence="2 3">
    <name type="scientific">Nitzschia inconspicua</name>
    <dbReference type="NCBI Taxonomy" id="303405"/>
    <lineage>
        <taxon>Eukaryota</taxon>
        <taxon>Sar</taxon>
        <taxon>Stramenopiles</taxon>
        <taxon>Ochrophyta</taxon>
        <taxon>Bacillariophyta</taxon>
        <taxon>Bacillariophyceae</taxon>
        <taxon>Bacillariophycidae</taxon>
        <taxon>Bacillariales</taxon>
        <taxon>Bacillariaceae</taxon>
        <taxon>Nitzschia</taxon>
    </lineage>
</organism>
<keyword evidence="3" id="KW-1185">Reference proteome</keyword>
<feature type="region of interest" description="Disordered" evidence="1">
    <location>
        <begin position="54"/>
        <end position="94"/>
    </location>
</feature>